<comment type="caution">
    <text evidence="2">The sequence shown here is derived from an EMBL/GenBank/DDBJ whole genome shotgun (WGS) entry which is preliminary data.</text>
</comment>
<feature type="compositionally biased region" description="Basic residues" evidence="1">
    <location>
        <begin position="7"/>
        <end position="32"/>
    </location>
</feature>
<dbReference type="AlphaFoldDB" id="A0A4Y2TJ09"/>
<evidence type="ECO:0000313" key="2">
    <source>
        <dbReference type="EMBL" id="GBO00633.1"/>
    </source>
</evidence>
<dbReference type="EMBL" id="BGPR01029066">
    <property type="protein sequence ID" value="GBO00633.1"/>
    <property type="molecule type" value="Genomic_DNA"/>
</dbReference>
<accession>A0A4Y2TJ09</accession>
<sequence length="67" mass="7939">MIQCDSKRKRARHSGHGGHRSRLPTLRHRLRLHERAFPRPDSEACHRRGEDGYQRRPVHYDEGTSNI</sequence>
<name>A0A4Y2TJ09_ARAVE</name>
<evidence type="ECO:0000256" key="1">
    <source>
        <dbReference type="SAM" id="MobiDB-lite"/>
    </source>
</evidence>
<dbReference type="Proteomes" id="UP000499080">
    <property type="component" value="Unassembled WGS sequence"/>
</dbReference>
<organism evidence="2 3">
    <name type="scientific">Araneus ventricosus</name>
    <name type="common">Orbweaver spider</name>
    <name type="synonym">Epeira ventricosa</name>
    <dbReference type="NCBI Taxonomy" id="182803"/>
    <lineage>
        <taxon>Eukaryota</taxon>
        <taxon>Metazoa</taxon>
        <taxon>Ecdysozoa</taxon>
        <taxon>Arthropoda</taxon>
        <taxon>Chelicerata</taxon>
        <taxon>Arachnida</taxon>
        <taxon>Araneae</taxon>
        <taxon>Araneomorphae</taxon>
        <taxon>Entelegynae</taxon>
        <taxon>Araneoidea</taxon>
        <taxon>Araneidae</taxon>
        <taxon>Araneus</taxon>
    </lineage>
</organism>
<reference evidence="2 3" key="1">
    <citation type="journal article" date="2019" name="Sci. Rep.">
        <title>Orb-weaving spider Araneus ventricosus genome elucidates the spidroin gene catalogue.</title>
        <authorList>
            <person name="Kono N."/>
            <person name="Nakamura H."/>
            <person name="Ohtoshi R."/>
            <person name="Moran D.A.P."/>
            <person name="Shinohara A."/>
            <person name="Yoshida Y."/>
            <person name="Fujiwara M."/>
            <person name="Mori M."/>
            <person name="Tomita M."/>
            <person name="Arakawa K."/>
        </authorList>
    </citation>
    <scope>NUCLEOTIDE SEQUENCE [LARGE SCALE GENOMIC DNA]</scope>
</reference>
<protein>
    <submittedName>
        <fullName evidence="2">Uncharacterized protein</fullName>
    </submittedName>
</protein>
<feature type="compositionally biased region" description="Basic and acidic residues" evidence="1">
    <location>
        <begin position="33"/>
        <end position="67"/>
    </location>
</feature>
<gene>
    <name evidence="2" type="ORF">AVEN_183887_1</name>
</gene>
<keyword evidence="3" id="KW-1185">Reference proteome</keyword>
<proteinExistence type="predicted"/>
<feature type="region of interest" description="Disordered" evidence="1">
    <location>
        <begin position="1"/>
        <end position="67"/>
    </location>
</feature>
<evidence type="ECO:0000313" key="3">
    <source>
        <dbReference type="Proteomes" id="UP000499080"/>
    </source>
</evidence>